<dbReference type="Gene3D" id="1.10.287.1260">
    <property type="match status" value="2"/>
</dbReference>
<comment type="subunit">
    <text evidence="1">Homoheptamer.</text>
</comment>
<protein>
    <recommendedName>
        <fullName evidence="1">Small-conductance mechanosensitive channel</fullName>
    </recommendedName>
</protein>
<dbReference type="GO" id="GO:0005886">
    <property type="term" value="C:plasma membrane"/>
    <property type="evidence" value="ECO:0007669"/>
    <property type="project" value="UniProtKB-SubCell"/>
</dbReference>
<dbReference type="PANTHER" id="PTHR30221:SF1">
    <property type="entry name" value="SMALL-CONDUCTANCE MECHANOSENSITIVE CHANNEL"/>
    <property type="match status" value="1"/>
</dbReference>
<dbReference type="EMBL" id="CP018154">
    <property type="protein sequence ID" value="APG63772.1"/>
    <property type="molecule type" value="Genomic_DNA"/>
</dbReference>
<feature type="transmembrane region" description="Helical" evidence="1">
    <location>
        <begin position="337"/>
        <end position="356"/>
    </location>
</feature>
<feature type="transmembrane region" description="Helical" evidence="1">
    <location>
        <begin position="47"/>
        <end position="70"/>
    </location>
</feature>
<gene>
    <name evidence="3" type="ORF">LPB140_09920</name>
</gene>
<feature type="transmembrane region" description="Helical" evidence="1">
    <location>
        <begin position="147"/>
        <end position="167"/>
    </location>
</feature>
<accession>A0A1L3JF66</accession>
<keyword evidence="1" id="KW-0813">Transport</keyword>
<evidence type="ECO:0000313" key="3">
    <source>
        <dbReference type="EMBL" id="APG63772.1"/>
    </source>
</evidence>
<dbReference type="OrthoDB" id="7616157at2"/>
<comment type="subcellular location">
    <subcellularLocation>
        <location evidence="1">Cell inner membrane</location>
        <topology evidence="1">Multi-pass membrane protein</topology>
    </subcellularLocation>
</comment>
<feature type="transmembrane region" description="Helical" evidence="1">
    <location>
        <begin position="272"/>
        <end position="292"/>
    </location>
</feature>
<feature type="transmembrane region" description="Helical" evidence="1">
    <location>
        <begin position="179"/>
        <end position="204"/>
    </location>
</feature>
<keyword evidence="1" id="KW-1003">Cell membrane</keyword>
<keyword evidence="1" id="KW-0407">Ion channel</keyword>
<dbReference type="GO" id="GO:0008381">
    <property type="term" value="F:mechanosensitive monoatomic ion channel activity"/>
    <property type="evidence" value="ECO:0007669"/>
    <property type="project" value="InterPro"/>
</dbReference>
<dbReference type="Pfam" id="PF05552">
    <property type="entry name" value="MS_channel_1st_1"/>
    <property type="match status" value="2"/>
</dbReference>
<dbReference type="InterPro" id="IPR008910">
    <property type="entry name" value="MSC_TM_helix"/>
</dbReference>
<comment type="function">
    <text evidence="1">Mechanosensitive channel that participates in the regulation of osmotic pressure changes within the cell, opening in response to stretch forces in the membrane lipid bilayer, without the need for other proteins. Contributes to normal resistance to hypoosmotic shock. Forms an ion channel of 1.0 nanosiemens conductance with a slight preference for anions.</text>
</comment>
<reference evidence="3 4" key="1">
    <citation type="submission" date="2016-11" db="EMBL/GenBank/DDBJ databases">
        <title>Sphingorhabdus sp. LPB0140, isolated from marine environment.</title>
        <authorList>
            <person name="Kim E."/>
            <person name="Yi H."/>
        </authorList>
    </citation>
    <scope>NUCLEOTIDE SEQUENCE [LARGE SCALE GENOMIC DNA]</scope>
    <source>
        <strain evidence="3 4">LPB0140</strain>
    </source>
</reference>
<comment type="similarity">
    <text evidence="1">Belongs to the MscS (TC 1.A.23) family.</text>
</comment>
<evidence type="ECO:0000256" key="1">
    <source>
        <dbReference type="RuleBase" id="RU369025"/>
    </source>
</evidence>
<dbReference type="PANTHER" id="PTHR30221">
    <property type="entry name" value="SMALL-CONDUCTANCE MECHANOSENSITIVE CHANNEL"/>
    <property type="match status" value="1"/>
</dbReference>
<keyword evidence="1" id="KW-0997">Cell inner membrane</keyword>
<evidence type="ECO:0000256" key="2">
    <source>
        <dbReference type="SAM" id="MobiDB-lite"/>
    </source>
</evidence>
<feature type="transmembrane region" description="Helical" evidence="1">
    <location>
        <begin position="91"/>
        <end position="112"/>
    </location>
</feature>
<dbReference type="STRING" id="1913578.LPB140_09920"/>
<name>A0A1L3JF66_9SPHN</name>
<keyword evidence="1" id="KW-0472">Membrane</keyword>
<feature type="transmembrane region" description="Helical" evidence="1">
    <location>
        <begin position="239"/>
        <end position="260"/>
    </location>
</feature>
<comment type="caution">
    <text evidence="1">Lacks conserved residue(s) required for the propagation of feature annotation.</text>
</comment>
<dbReference type="AlphaFoldDB" id="A0A1L3JF66"/>
<feature type="region of interest" description="Disordered" evidence="2">
    <location>
        <begin position="371"/>
        <end position="390"/>
    </location>
</feature>
<evidence type="ECO:0000313" key="4">
    <source>
        <dbReference type="Proteomes" id="UP000242561"/>
    </source>
</evidence>
<dbReference type="InterPro" id="IPR045275">
    <property type="entry name" value="MscS_archaea/bacteria_type"/>
</dbReference>
<sequence>MLWAEKILIAAVIVILTWILAKAAKWAFAKLVDKIEFLQRQTGSGESIGMSLGSIISLVIWLFGMLILLQHMGFSSAIKPLETLLTDIMDFIPNLLGAGIIFFIGLTVARIIRQLVETVLSTVDLDKWAAKGGVPEVTGSNSLTKTVATILFSIIMIVVSIGALGELGIDAVSRPATTVLTTVLNAIPLVIGAALILAIAYYVANWVGNLISEVMQNLGADRALGSLGFMPGGATASSVVSKIVTIAIMLFSAIAATRLLNFPELTSILNEILALGGKVLFGGVIIAAGVWISNLLSTIVTGTGDGTGAKVVRYSTMILFVAMGLKYMGVADSIIEMAFGALVIGTGVAFALAFGLGGRDAAARYLDKQNDAAAKPGAPKKAAAPKKAKK</sequence>
<keyword evidence="1" id="KW-1133">Transmembrane helix</keyword>
<keyword evidence="1" id="KW-0406">Ion transport</keyword>
<organism evidence="3 4">
    <name type="scientific">Sphingorhabdus lutea</name>
    <dbReference type="NCBI Taxonomy" id="1913578"/>
    <lineage>
        <taxon>Bacteria</taxon>
        <taxon>Pseudomonadati</taxon>
        <taxon>Pseudomonadota</taxon>
        <taxon>Alphaproteobacteria</taxon>
        <taxon>Sphingomonadales</taxon>
        <taxon>Sphingomonadaceae</taxon>
        <taxon>Sphingorhabdus</taxon>
    </lineage>
</organism>
<keyword evidence="4" id="KW-1185">Reference proteome</keyword>
<dbReference type="KEGG" id="sphl:LPB140_09920"/>
<keyword evidence="1" id="KW-0812">Transmembrane</keyword>
<feature type="compositionally biased region" description="Low complexity" evidence="2">
    <location>
        <begin position="372"/>
        <end position="382"/>
    </location>
</feature>
<dbReference type="NCBIfam" id="NF033912">
    <property type="entry name" value="msc"/>
    <property type="match status" value="1"/>
</dbReference>
<dbReference type="Proteomes" id="UP000242561">
    <property type="component" value="Chromosome"/>
</dbReference>
<proteinExistence type="inferred from homology"/>